<dbReference type="AlphaFoldDB" id="A0A6P2DFT8"/>
<gene>
    <name evidence="2" type="ORF">SOIL9_78680</name>
</gene>
<keyword evidence="1" id="KW-0812">Transmembrane</keyword>
<proteinExistence type="predicted"/>
<organism evidence="2 3">
    <name type="scientific">Gemmata massiliana</name>
    <dbReference type="NCBI Taxonomy" id="1210884"/>
    <lineage>
        <taxon>Bacteria</taxon>
        <taxon>Pseudomonadati</taxon>
        <taxon>Planctomycetota</taxon>
        <taxon>Planctomycetia</taxon>
        <taxon>Gemmatales</taxon>
        <taxon>Gemmataceae</taxon>
        <taxon>Gemmata</taxon>
    </lineage>
</organism>
<reference evidence="2 3" key="1">
    <citation type="submission" date="2019-05" db="EMBL/GenBank/DDBJ databases">
        <authorList>
            <consortium name="Science for Life Laboratories"/>
        </authorList>
    </citation>
    <scope>NUCLEOTIDE SEQUENCE [LARGE SCALE GENOMIC DNA]</scope>
    <source>
        <strain evidence="2">Soil9</strain>
    </source>
</reference>
<protein>
    <submittedName>
        <fullName evidence="2">Uncharacterized protein</fullName>
    </submittedName>
</protein>
<evidence type="ECO:0000313" key="3">
    <source>
        <dbReference type="Proteomes" id="UP000464178"/>
    </source>
</evidence>
<keyword evidence="3" id="KW-1185">Reference proteome</keyword>
<name>A0A6P2DFT8_9BACT</name>
<accession>A0A6P2DFT8</accession>
<feature type="transmembrane region" description="Helical" evidence="1">
    <location>
        <begin position="70"/>
        <end position="91"/>
    </location>
</feature>
<dbReference type="KEGG" id="gms:SOIL9_78680"/>
<dbReference type="RefSeq" id="WP_162672434.1">
    <property type="nucleotide sequence ID" value="NZ_LR593886.1"/>
</dbReference>
<evidence type="ECO:0000313" key="2">
    <source>
        <dbReference type="EMBL" id="VTS01384.1"/>
    </source>
</evidence>
<dbReference type="EMBL" id="LR593886">
    <property type="protein sequence ID" value="VTS01384.1"/>
    <property type="molecule type" value="Genomic_DNA"/>
</dbReference>
<sequence length="97" mass="10326">MWKSVGGGLVVGVILTASSVEFGFRGPELVEPGEAYTRVHGLTLYSYPIPPGPQLAEELHSPAVKWYPPLTALSAILASGVVGGLVGLGWWRLRRNA</sequence>
<keyword evidence="1" id="KW-0472">Membrane</keyword>
<dbReference type="Proteomes" id="UP000464178">
    <property type="component" value="Chromosome"/>
</dbReference>
<keyword evidence="1" id="KW-1133">Transmembrane helix</keyword>
<evidence type="ECO:0000256" key="1">
    <source>
        <dbReference type="SAM" id="Phobius"/>
    </source>
</evidence>